<keyword evidence="3" id="KW-1185">Reference proteome</keyword>
<dbReference type="Proteomes" id="UP000002586">
    <property type="component" value="Chromosome"/>
</dbReference>
<reference evidence="2 3" key="2">
    <citation type="journal article" date="2012" name="Int. J. Syst. Evol. Microbiol.">
        <title>Magnetococcus marinus gen. nov., sp. nov., a marine, magnetotactic bacterium that represents a novel lineage (Magnetococcaceae fam. nov.; Magnetococcales ord. nov.) at the base of the Alphaproteobacteria.</title>
        <authorList>
            <person name="Bazylinski D.A."/>
            <person name="Williams T.J."/>
            <person name="Lefevre C.T."/>
            <person name="Berg R.J."/>
            <person name="Zhang C.L."/>
            <person name="Bowser S.S."/>
            <person name="Dean A.J."/>
            <person name="Beveridge T.J."/>
        </authorList>
    </citation>
    <scope>NUCLEOTIDE SEQUENCE [LARGE SCALE GENOMIC DNA]</scope>
    <source>
        <strain evidence="3">ATCC BAA-1437 / JCM 17883 / MC-1</strain>
    </source>
</reference>
<protein>
    <submittedName>
        <fullName evidence="2">Uncharacterized protein</fullName>
    </submittedName>
</protein>
<evidence type="ECO:0000256" key="1">
    <source>
        <dbReference type="SAM" id="MobiDB-lite"/>
    </source>
</evidence>
<organism evidence="2 3">
    <name type="scientific">Magnetococcus marinus (strain ATCC BAA-1437 / JCM 17883 / MC-1)</name>
    <dbReference type="NCBI Taxonomy" id="156889"/>
    <lineage>
        <taxon>Bacteria</taxon>
        <taxon>Pseudomonadati</taxon>
        <taxon>Pseudomonadota</taxon>
        <taxon>Magnetococcia</taxon>
        <taxon>Magnetococcales</taxon>
        <taxon>Magnetococcaceae</taxon>
        <taxon>Magnetococcus</taxon>
    </lineage>
</organism>
<dbReference type="RefSeq" id="WP_011712108.1">
    <property type="nucleotide sequence ID" value="NC_008576.1"/>
</dbReference>
<dbReference type="KEGG" id="mgm:Mmc1_0412"/>
<feature type="compositionally biased region" description="Basic and acidic residues" evidence="1">
    <location>
        <begin position="36"/>
        <end position="50"/>
    </location>
</feature>
<accession>A0L4P5</accession>
<dbReference type="AlphaFoldDB" id="A0L4P5"/>
<dbReference type="STRING" id="156889.Mmc1_0412"/>
<evidence type="ECO:0000313" key="2">
    <source>
        <dbReference type="EMBL" id="ABK42938.1"/>
    </source>
</evidence>
<dbReference type="HOGENOM" id="CLU_1658675_0_0_5"/>
<proteinExistence type="predicted"/>
<reference evidence="3" key="1">
    <citation type="journal article" date="2009" name="Appl. Environ. Microbiol.">
        <title>Complete genome sequence of the chemolithoautotrophic marine magnetotactic coccus strain MC-1.</title>
        <authorList>
            <person name="Schubbe S."/>
            <person name="Williams T.J."/>
            <person name="Xie G."/>
            <person name="Kiss H.E."/>
            <person name="Brettin T.S."/>
            <person name="Martinez D."/>
            <person name="Ross C.A."/>
            <person name="Schuler D."/>
            <person name="Cox B.L."/>
            <person name="Nealson K.H."/>
            <person name="Bazylinski D.A."/>
        </authorList>
    </citation>
    <scope>NUCLEOTIDE SEQUENCE [LARGE SCALE GENOMIC DNA]</scope>
    <source>
        <strain evidence="3">ATCC BAA-1437 / JCM 17883 / MC-1</strain>
    </source>
</reference>
<evidence type="ECO:0000313" key="3">
    <source>
        <dbReference type="Proteomes" id="UP000002586"/>
    </source>
</evidence>
<sequence>MAKKKKKGAKEKLLSAAKRLKQEERARKKLMQATKQLKDQKKASAREDAPSGRGAIRVAQHLLTTPQPEPPRQPPPPVQASVPTLKEITPEILDLDRLHILGQILDYAIAHNFLDEETVLRWGKRCVNDPMLAKLNLTVHDEKLPPTKPIRLKPNLYGG</sequence>
<feature type="compositionally biased region" description="Pro residues" evidence="1">
    <location>
        <begin position="67"/>
        <end position="78"/>
    </location>
</feature>
<name>A0L4P5_MAGMM</name>
<gene>
    <name evidence="2" type="ordered locus">Mmc1_0412</name>
</gene>
<feature type="region of interest" description="Disordered" evidence="1">
    <location>
        <begin position="1"/>
        <end position="82"/>
    </location>
</feature>
<dbReference type="EMBL" id="CP000471">
    <property type="protein sequence ID" value="ABK42938.1"/>
    <property type="molecule type" value="Genomic_DNA"/>
</dbReference>